<dbReference type="KEGG" id="bpg:Bathy07g02260"/>
<protein>
    <submittedName>
        <fullName evidence="3">Uncharacterized protein</fullName>
    </submittedName>
</protein>
<gene>
    <name evidence="3" type="ORF">Bathy07g02260</name>
</gene>
<feature type="coiled-coil region" evidence="1">
    <location>
        <begin position="235"/>
        <end position="262"/>
    </location>
</feature>
<organism evidence="3 4">
    <name type="scientific">Bathycoccus prasinos</name>
    <dbReference type="NCBI Taxonomy" id="41875"/>
    <lineage>
        <taxon>Eukaryota</taxon>
        <taxon>Viridiplantae</taxon>
        <taxon>Chlorophyta</taxon>
        <taxon>Mamiellophyceae</taxon>
        <taxon>Mamiellales</taxon>
        <taxon>Bathycoccaceae</taxon>
        <taxon>Bathycoccus</taxon>
    </lineage>
</organism>
<dbReference type="Proteomes" id="UP000198341">
    <property type="component" value="Chromosome 7"/>
</dbReference>
<name>K8FI25_9CHLO</name>
<sequence>MRSQNEADDRERMRALRERLETFRTTNTNTTNTQQEHLRRRGGEEELFHDDGFKGRELVVSPVRRIKTTLTTRRGGEDKHEKGNINNNGECEDEFGFSARSPPHSHSHSPRISANLNLGKPRRIPIGVVETAEGGAKKKDPRRRPPQQNTTNHNRGDDRNTTSSSKDNLGNFLRYQKETRQRKDAEFAVASAVESARSKIFMEVTNFLNEELLPEDADVVSVAICQKFAELAVRNQRLVRSASEAREIIDRLSAELNSFRDSCEQ</sequence>
<reference evidence="3 4" key="1">
    <citation type="submission" date="2011-10" db="EMBL/GenBank/DDBJ databases">
        <authorList>
            <person name="Genoscope - CEA"/>
        </authorList>
    </citation>
    <scope>NUCLEOTIDE SEQUENCE [LARGE SCALE GENOMIC DNA]</scope>
    <source>
        <strain evidence="3 4">RCC 1105</strain>
    </source>
</reference>
<evidence type="ECO:0000313" key="3">
    <source>
        <dbReference type="EMBL" id="CCO66384.1"/>
    </source>
</evidence>
<evidence type="ECO:0000256" key="2">
    <source>
        <dbReference type="SAM" id="MobiDB-lite"/>
    </source>
</evidence>
<feature type="compositionally biased region" description="Basic and acidic residues" evidence="2">
    <location>
        <begin position="74"/>
        <end position="83"/>
    </location>
</feature>
<dbReference type="EMBL" id="FO082272">
    <property type="protein sequence ID" value="CCO66384.1"/>
    <property type="molecule type" value="Genomic_DNA"/>
</dbReference>
<dbReference type="GeneID" id="19014715"/>
<feature type="region of interest" description="Disordered" evidence="2">
    <location>
        <begin position="70"/>
        <end position="169"/>
    </location>
</feature>
<evidence type="ECO:0000313" key="4">
    <source>
        <dbReference type="Proteomes" id="UP000198341"/>
    </source>
</evidence>
<accession>K8FI25</accession>
<dbReference type="AlphaFoldDB" id="K8FI25"/>
<keyword evidence="1" id="KW-0175">Coiled coil</keyword>
<proteinExistence type="predicted"/>
<dbReference type="RefSeq" id="XP_007512296.1">
    <property type="nucleotide sequence ID" value="XM_007512234.1"/>
</dbReference>
<evidence type="ECO:0000256" key="1">
    <source>
        <dbReference type="SAM" id="Coils"/>
    </source>
</evidence>
<keyword evidence="4" id="KW-1185">Reference proteome</keyword>